<dbReference type="PROSITE" id="PS51411">
    <property type="entry name" value="PSP1_C"/>
    <property type="match status" value="1"/>
</dbReference>
<comment type="caution">
    <text evidence="3">The sequence shown here is derived from an EMBL/GenBank/DDBJ whole genome shotgun (WGS) entry which is preliminary data.</text>
</comment>
<feature type="compositionally biased region" description="Low complexity" evidence="1">
    <location>
        <begin position="366"/>
        <end position="375"/>
    </location>
</feature>
<sequence>MDFRLDKGNCRMSRKGCSRHQDHKLNTYDWLCDVPDSDKATDYVEVQFKNTRKGYYLNNTKIPLEKGDIVAVEANPGHDIGTVTLTGKLVLLQMKKNNVRTDQEPKRVYRKAKPTDIEKYEEAKSKEHATMIRSRQIAADLGLNMKIGDVEYQGDGNKAIFYYIADERVDFRQLIKVLAEAFRVRIEMKQIGARQEAGRIGGIGPCGRELCCSSWMTNFVSVATSAARYQDISMNPQKLAGQCAKLKCCINYEVDSYVEAQKKLPSREITLETKDNTYYHFKTDIFKQEITYSTDKSIAANLVTISAQRAFEVINMNKKGNKPLSLEADTKQQAPKRDTQDILEESVTRFDTVKKKKKKRSGGNGNANNQANNNNPQEATPAKGNAPSDKPSTENKNNNNKENGRKNNGGNNNNRANNNRNNNRANNNRDKEAGNNNKPKQKNKGGNDEKPKNNNGEKPQGNNPEKPQANPEKAQGNGEKRPKAQSAKPPRKPNNNNNGGNAPQTAE</sequence>
<evidence type="ECO:0000313" key="3">
    <source>
        <dbReference type="EMBL" id="HIX75301.1"/>
    </source>
</evidence>
<protein>
    <recommendedName>
        <fullName evidence="2">PSP1 C-terminal domain-containing protein</fullName>
    </recommendedName>
</protein>
<feature type="region of interest" description="Disordered" evidence="1">
    <location>
        <begin position="321"/>
        <end position="507"/>
    </location>
</feature>
<dbReference type="InterPro" id="IPR047767">
    <property type="entry name" value="PSP1-like"/>
</dbReference>
<accession>A0A9D1XA25</accession>
<dbReference type="EMBL" id="DXEL01000067">
    <property type="protein sequence ID" value="HIX75301.1"/>
    <property type="molecule type" value="Genomic_DNA"/>
</dbReference>
<reference evidence="3" key="2">
    <citation type="submission" date="2021-04" db="EMBL/GenBank/DDBJ databases">
        <authorList>
            <person name="Gilroy R."/>
        </authorList>
    </citation>
    <scope>NUCLEOTIDE SEQUENCE</scope>
    <source>
        <strain evidence="3">ChiGjej6B6-14162</strain>
    </source>
</reference>
<dbReference type="PANTHER" id="PTHR43830:SF3">
    <property type="entry name" value="PROTEIN PSP1"/>
    <property type="match status" value="1"/>
</dbReference>
<gene>
    <name evidence="3" type="ORF">H9977_09760</name>
</gene>
<name>A0A9D1XA25_9BACT</name>
<dbReference type="NCBIfam" id="NF041131">
    <property type="entry name" value="RicT_YaaT_fam"/>
    <property type="match status" value="1"/>
</dbReference>
<proteinExistence type="predicted"/>
<feature type="compositionally biased region" description="Polar residues" evidence="1">
    <location>
        <begin position="453"/>
        <end position="465"/>
    </location>
</feature>
<feature type="compositionally biased region" description="Basic and acidic residues" evidence="1">
    <location>
        <begin position="335"/>
        <end position="353"/>
    </location>
</feature>
<evidence type="ECO:0000256" key="1">
    <source>
        <dbReference type="SAM" id="MobiDB-lite"/>
    </source>
</evidence>
<evidence type="ECO:0000259" key="2">
    <source>
        <dbReference type="PROSITE" id="PS51411"/>
    </source>
</evidence>
<dbReference type="PANTHER" id="PTHR43830">
    <property type="entry name" value="PROTEIN PSP1"/>
    <property type="match status" value="1"/>
</dbReference>
<dbReference type="InterPro" id="IPR007557">
    <property type="entry name" value="PSP1_C"/>
</dbReference>
<evidence type="ECO:0000313" key="4">
    <source>
        <dbReference type="Proteomes" id="UP000886740"/>
    </source>
</evidence>
<reference evidence="3" key="1">
    <citation type="journal article" date="2021" name="PeerJ">
        <title>Extensive microbial diversity within the chicken gut microbiome revealed by metagenomics and culture.</title>
        <authorList>
            <person name="Gilroy R."/>
            <person name="Ravi A."/>
            <person name="Getino M."/>
            <person name="Pursley I."/>
            <person name="Horton D.L."/>
            <person name="Alikhan N.F."/>
            <person name="Baker D."/>
            <person name="Gharbi K."/>
            <person name="Hall N."/>
            <person name="Watson M."/>
            <person name="Adriaenssens E.M."/>
            <person name="Foster-Nyarko E."/>
            <person name="Jarju S."/>
            <person name="Secka A."/>
            <person name="Antonio M."/>
            <person name="Oren A."/>
            <person name="Chaudhuri R.R."/>
            <person name="La Ragione R."/>
            <person name="Hildebrand F."/>
            <person name="Pallen M.J."/>
        </authorList>
    </citation>
    <scope>NUCLEOTIDE SEQUENCE</scope>
    <source>
        <strain evidence="3">ChiGjej6B6-14162</strain>
    </source>
</reference>
<dbReference type="Proteomes" id="UP000886740">
    <property type="component" value="Unassembled WGS sequence"/>
</dbReference>
<feature type="compositionally biased region" description="Low complexity" evidence="1">
    <location>
        <begin position="394"/>
        <end position="426"/>
    </location>
</feature>
<dbReference type="GO" id="GO:0005737">
    <property type="term" value="C:cytoplasm"/>
    <property type="evidence" value="ECO:0007669"/>
    <property type="project" value="TreeGrafter"/>
</dbReference>
<organism evidence="3 4">
    <name type="scientific">Candidatus Parabacteroides intestinipullorum</name>
    <dbReference type="NCBI Taxonomy" id="2838723"/>
    <lineage>
        <taxon>Bacteria</taxon>
        <taxon>Pseudomonadati</taxon>
        <taxon>Bacteroidota</taxon>
        <taxon>Bacteroidia</taxon>
        <taxon>Bacteroidales</taxon>
        <taxon>Tannerellaceae</taxon>
        <taxon>Parabacteroides</taxon>
    </lineage>
</organism>
<dbReference type="Pfam" id="PF04468">
    <property type="entry name" value="PSP1"/>
    <property type="match status" value="1"/>
</dbReference>
<feature type="domain" description="PSP1 C-terminal" evidence="2">
    <location>
        <begin position="106"/>
        <end position="191"/>
    </location>
</feature>
<dbReference type="AlphaFoldDB" id="A0A9D1XA25"/>